<keyword evidence="2" id="KW-0813">Transport</keyword>
<keyword evidence="4" id="KW-0067">ATP-binding</keyword>
<comment type="caution">
    <text evidence="6">The sequence shown here is derived from an EMBL/GenBank/DDBJ whole genome shotgun (WGS) entry which is preliminary data.</text>
</comment>
<dbReference type="CDD" id="cd03255">
    <property type="entry name" value="ABC_MJ0796_LolCDE_FtsE"/>
    <property type="match status" value="1"/>
</dbReference>
<comment type="similarity">
    <text evidence="1">Belongs to the ABC transporter superfamily.</text>
</comment>
<evidence type="ECO:0000259" key="5">
    <source>
        <dbReference type="PROSITE" id="PS50893"/>
    </source>
</evidence>
<dbReference type="InterPro" id="IPR017911">
    <property type="entry name" value="MacB-like_ATP-bd"/>
</dbReference>
<reference evidence="6 7" key="1">
    <citation type="submission" date="2016-01" db="EMBL/GenBank/DDBJ databases">
        <authorList>
            <person name="Mitreva M."/>
            <person name="Pepin K.H."/>
            <person name="Mihindukulasuriya K.A."/>
            <person name="Fulton R."/>
            <person name="Fronick C."/>
            <person name="O'Laughlin M."/>
            <person name="Miner T."/>
            <person name="Herter B."/>
            <person name="Rosa B.A."/>
            <person name="Cordes M."/>
            <person name="Tomlinson C."/>
            <person name="Wollam A."/>
            <person name="Palsikar V.B."/>
            <person name="Mardis E.R."/>
            <person name="Wilson R.K."/>
        </authorList>
    </citation>
    <scope>NUCLEOTIDE SEQUENCE [LARGE SCALE GENOMIC DNA]</scope>
    <source>
        <strain evidence="6 7">KA00071</strain>
    </source>
</reference>
<dbReference type="PROSITE" id="PS50893">
    <property type="entry name" value="ABC_TRANSPORTER_2"/>
    <property type="match status" value="1"/>
</dbReference>
<dbReference type="PANTHER" id="PTHR42798">
    <property type="entry name" value="LIPOPROTEIN-RELEASING SYSTEM ATP-BINDING PROTEIN LOLD"/>
    <property type="match status" value="1"/>
</dbReference>
<dbReference type="PANTHER" id="PTHR42798:SF7">
    <property type="entry name" value="ALPHA-D-RIBOSE 1-METHYLPHOSPHONATE 5-TRIPHOSPHATE SYNTHASE SUBUNIT PHNL"/>
    <property type="match status" value="1"/>
</dbReference>
<evidence type="ECO:0000313" key="6">
    <source>
        <dbReference type="EMBL" id="KXB58224.1"/>
    </source>
</evidence>
<dbReference type="SUPFAM" id="SSF52540">
    <property type="entry name" value="P-loop containing nucleoside triphosphate hydrolases"/>
    <property type="match status" value="1"/>
</dbReference>
<dbReference type="EMBL" id="LSDB01000019">
    <property type="protein sequence ID" value="KXB58224.1"/>
    <property type="molecule type" value="Genomic_DNA"/>
</dbReference>
<dbReference type="SMART" id="SM00382">
    <property type="entry name" value="AAA"/>
    <property type="match status" value="1"/>
</dbReference>
<keyword evidence="7" id="KW-1185">Reference proteome</keyword>
<dbReference type="InterPro" id="IPR003593">
    <property type="entry name" value="AAA+_ATPase"/>
</dbReference>
<name>A0ABR5TMZ9_9BACL</name>
<protein>
    <submittedName>
        <fullName evidence="6">Bacteriocin export ABC transporter</fullName>
    </submittedName>
</protein>
<evidence type="ECO:0000313" key="7">
    <source>
        <dbReference type="Proteomes" id="UP000070467"/>
    </source>
</evidence>
<sequence>MLVLELKNIKKEYKTKKVTTKVLKGINLSVEKGEFISIMGESGSGKTTLLNVISTLDKASSGKVTLNGKDINSIKDKEISKFRREELGFVFQDFNLLNQFDNKDNILLPLVLSNVNYSIMTERLAKLSEKVGIKEILEKYPYEISGGQKQRVAITRALITNPSLLLADEPTGALDSSSSNMILNLFEEINTSGQTILMVTHSLKASSYSKRVVFIKDGILYHEIYRGENESREEFEKRIGTSQLLLSRGDI</sequence>
<evidence type="ECO:0000256" key="4">
    <source>
        <dbReference type="ARBA" id="ARBA00022840"/>
    </source>
</evidence>
<dbReference type="RefSeq" id="WP_066129787.1">
    <property type="nucleotide sequence ID" value="NZ_KQ959872.1"/>
</dbReference>
<evidence type="ECO:0000256" key="1">
    <source>
        <dbReference type="ARBA" id="ARBA00005417"/>
    </source>
</evidence>
<evidence type="ECO:0000256" key="3">
    <source>
        <dbReference type="ARBA" id="ARBA00022741"/>
    </source>
</evidence>
<organism evidence="6 7">
    <name type="scientific">Gemelliphila asaccharolytica</name>
    <dbReference type="NCBI Taxonomy" id="502393"/>
    <lineage>
        <taxon>Bacteria</taxon>
        <taxon>Bacillati</taxon>
        <taxon>Bacillota</taxon>
        <taxon>Bacilli</taxon>
        <taxon>Bacillales</taxon>
        <taxon>Gemellaceae</taxon>
        <taxon>Gemelliphila</taxon>
    </lineage>
</organism>
<keyword evidence="3" id="KW-0547">Nucleotide-binding</keyword>
<dbReference type="Pfam" id="PF00005">
    <property type="entry name" value="ABC_tran"/>
    <property type="match status" value="1"/>
</dbReference>
<accession>A0ABR5TMZ9</accession>
<gene>
    <name evidence="6" type="ORF">HMPREF1871_00560</name>
</gene>
<feature type="domain" description="ABC transporter" evidence="5">
    <location>
        <begin position="4"/>
        <end position="242"/>
    </location>
</feature>
<dbReference type="Proteomes" id="UP000070467">
    <property type="component" value="Unassembled WGS sequence"/>
</dbReference>
<dbReference type="InterPro" id="IPR027417">
    <property type="entry name" value="P-loop_NTPase"/>
</dbReference>
<proteinExistence type="inferred from homology"/>
<evidence type="ECO:0000256" key="2">
    <source>
        <dbReference type="ARBA" id="ARBA00022448"/>
    </source>
</evidence>
<dbReference type="InterPro" id="IPR003439">
    <property type="entry name" value="ABC_transporter-like_ATP-bd"/>
</dbReference>
<dbReference type="Gene3D" id="3.40.50.300">
    <property type="entry name" value="P-loop containing nucleotide triphosphate hydrolases"/>
    <property type="match status" value="1"/>
</dbReference>